<sequence>MCKMISEEQLAFIPGRSMSELFILAQEIFHKFKTSRNKKGLMVVKLDMEQDYDSMGWSTLQQILIWYGFPLCFSGYIMECVLNVRFAIIMNGKKLRWIDACSGFRQGCPLSPYLFIMCAQLLSNALLHRGHSLGIQVASKGPRITHLLYADDVLIFSQATCGLARHMMRIIKDFCKWTSLKGNSNKSQILFSKAVGRTSRKKLTSILDFKSVNDWKYLGIKMSINRLKAADFQDLLA</sequence>
<dbReference type="InterPro" id="IPR000477">
    <property type="entry name" value="RT_dom"/>
</dbReference>
<dbReference type="PANTHER" id="PTHR31635">
    <property type="entry name" value="REVERSE TRANSCRIPTASE DOMAIN-CONTAINING PROTEIN-RELATED"/>
    <property type="match status" value="1"/>
</dbReference>
<dbReference type="InterPro" id="IPR043502">
    <property type="entry name" value="DNA/RNA_pol_sf"/>
</dbReference>
<dbReference type="Proteomes" id="UP000233837">
    <property type="component" value="Unassembled WGS sequence"/>
</dbReference>
<accession>A0A2I0WAN2</accession>
<name>A0A2I0WAN2_9ASPA</name>
<keyword evidence="3" id="KW-1185">Reference proteome</keyword>
<gene>
    <name evidence="2" type="ORF">MA16_Dca007437</name>
</gene>
<dbReference type="EMBL" id="KZ502810">
    <property type="protein sequence ID" value="PKU72717.1"/>
    <property type="molecule type" value="Genomic_DNA"/>
</dbReference>
<dbReference type="Pfam" id="PF00078">
    <property type="entry name" value="RVT_1"/>
    <property type="match status" value="1"/>
</dbReference>
<dbReference type="CDD" id="cd01650">
    <property type="entry name" value="RT_nLTR_like"/>
    <property type="match status" value="1"/>
</dbReference>
<proteinExistence type="predicted"/>
<dbReference type="SUPFAM" id="SSF56672">
    <property type="entry name" value="DNA/RNA polymerases"/>
    <property type="match status" value="1"/>
</dbReference>
<dbReference type="AlphaFoldDB" id="A0A2I0WAN2"/>
<evidence type="ECO:0000259" key="1">
    <source>
        <dbReference type="PROSITE" id="PS50878"/>
    </source>
</evidence>
<dbReference type="STRING" id="906689.A0A2I0WAN2"/>
<reference evidence="2 3" key="1">
    <citation type="journal article" date="2016" name="Sci. Rep.">
        <title>The Dendrobium catenatum Lindl. genome sequence provides insights into polysaccharide synthase, floral development and adaptive evolution.</title>
        <authorList>
            <person name="Zhang G.Q."/>
            <person name="Xu Q."/>
            <person name="Bian C."/>
            <person name="Tsai W.C."/>
            <person name="Yeh C.M."/>
            <person name="Liu K.W."/>
            <person name="Yoshida K."/>
            <person name="Zhang L.S."/>
            <person name="Chang S.B."/>
            <person name="Chen F."/>
            <person name="Shi Y."/>
            <person name="Su Y.Y."/>
            <person name="Zhang Y.Q."/>
            <person name="Chen L.J."/>
            <person name="Yin Y."/>
            <person name="Lin M."/>
            <person name="Huang H."/>
            <person name="Deng H."/>
            <person name="Wang Z.W."/>
            <person name="Zhu S.L."/>
            <person name="Zhao X."/>
            <person name="Deng C."/>
            <person name="Niu S.C."/>
            <person name="Huang J."/>
            <person name="Wang M."/>
            <person name="Liu G.H."/>
            <person name="Yang H.J."/>
            <person name="Xiao X.J."/>
            <person name="Hsiao Y.Y."/>
            <person name="Wu W.L."/>
            <person name="Chen Y.Y."/>
            <person name="Mitsuda N."/>
            <person name="Ohme-Takagi M."/>
            <person name="Luo Y.B."/>
            <person name="Van de Peer Y."/>
            <person name="Liu Z.J."/>
        </authorList>
    </citation>
    <scope>NUCLEOTIDE SEQUENCE [LARGE SCALE GENOMIC DNA]</scope>
    <source>
        <tissue evidence="2">The whole plant</tissue>
    </source>
</reference>
<evidence type="ECO:0000313" key="2">
    <source>
        <dbReference type="EMBL" id="PKU72717.1"/>
    </source>
</evidence>
<protein>
    <submittedName>
        <fullName evidence="2">Putative mitochondrial protein</fullName>
    </submittedName>
</protein>
<dbReference type="PROSITE" id="PS50878">
    <property type="entry name" value="RT_POL"/>
    <property type="match status" value="1"/>
</dbReference>
<evidence type="ECO:0000313" key="3">
    <source>
        <dbReference type="Proteomes" id="UP000233837"/>
    </source>
</evidence>
<feature type="domain" description="Reverse transcriptase" evidence="1">
    <location>
        <begin position="1"/>
        <end position="222"/>
    </location>
</feature>
<organism evidence="2 3">
    <name type="scientific">Dendrobium catenatum</name>
    <dbReference type="NCBI Taxonomy" id="906689"/>
    <lineage>
        <taxon>Eukaryota</taxon>
        <taxon>Viridiplantae</taxon>
        <taxon>Streptophyta</taxon>
        <taxon>Embryophyta</taxon>
        <taxon>Tracheophyta</taxon>
        <taxon>Spermatophyta</taxon>
        <taxon>Magnoliopsida</taxon>
        <taxon>Liliopsida</taxon>
        <taxon>Asparagales</taxon>
        <taxon>Orchidaceae</taxon>
        <taxon>Epidendroideae</taxon>
        <taxon>Malaxideae</taxon>
        <taxon>Dendrobiinae</taxon>
        <taxon>Dendrobium</taxon>
    </lineage>
</organism>
<dbReference type="PANTHER" id="PTHR31635:SF196">
    <property type="entry name" value="REVERSE TRANSCRIPTASE DOMAIN-CONTAINING PROTEIN-RELATED"/>
    <property type="match status" value="1"/>
</dbReference>
<reference evidence="2 3" key="2">
    <citation type="journal article" date="2017" name="Nature">
        <title>The Apostasia genome and the evolution of orchids.</title>
        <authorList>
            <person name="Zhang G.Q."/>
            <person name="Liu K.W."/>
            <person name="Li Z."/>
            <person name="Lohaus R."/>
            <person name="Hsiao Y.Y."/>
            <person name="Niu S.C."/>
            <person name="Wang J.Y."/>
            <person name="Lin Y.C."/>
            <person name="Xu Q."/>
            <person name="Chen L.J."/>
            <person name="Yoshida K."/>
            <person name="Fujiwara S."/>
            <person name="Wang Z.W."/>
            <person name="Zhang Y.Q."/>
            <person name="Mitsuda N."/>
            <person name="Wang M."/>
            <person name="Liu G.H."/>
            <person name="Pecoraro L."/>
            <person name="Huang H.X."/>
            <person name="Xiao X.J."/>
            <person name="Lin M."/>
            <person name="Wu X.Y."/>
            <person name="Wu W.L."/>
            <person name="Chen Y.Y."/>
            <person name="Chang S.B."/>
            <person name="Sakamoto S."/>
            <person name="Ohme-Takagi M."/>
            <person name="Yagi M."/>
            <person name="Zeng S.J."/>
            <person name="Shen C.Y."/>
            <person name="Yeh C.M."/>
            <person name="Luo Y.B."/>
            <person name="Tsai W.C."/>
            <person name="Van de Peer Y."/>
            <person name="Liu Z.J."/>
        </authorList>
    </citation>
    <scope>NUCLEOTIDE SEQUENCE [LARGE SCALE GENOMIC DNA]</scope>
    <source>
        <tissue evidence="2">The whole plant</tissue>
    </source>
</reference>